<evidence type="ECO:0000313" key="1">
    <source>
        <dbReference type="EMBL" id="XBY22012.1"/>
    </source>
</evidence>
<gene>
    <name evidence="1" type="ORF">ABCR88_21175</name>
</gene>
<sequence>MRQLEASGRGRFYEVVGREQVLCSVELEADTLDVFVDGFSFVDESGVRKILFDDVLAIKSHLNVSFFSGGRESFDFFLPIDIECESFNFSLSVPFLSYSNILNILTGLRDDWCK</sequence>
<dbReference type="RefSeq" id="WP_350403460.1">
    <property type="nucleotide sequence ID" value="NZ_CP158490.1"/>
</dbReference>
<organism evidence="1">
    <name type="scientific">Pseudomonas sp. W17</name>
    <dbReference type="NCBI Taxonomy" id="3144407"/>
    <lineage>
        <taxon>Bacteria</taxon>
        <taxon>Pseudomonadati</taxon>
        <taxon>Pseudomonadota</taxon>
        <taxon>Gammaproteobacteria</taxon>
        <taxon>Pseudomonadales</taxon>
        <taxon>Pseudomonadaceae</taxon>
        <taxon>Pseudomonas</taxon>
    </lineage>
</organism>
<name>A0AAU7WN49_9PSED</name>
<reference evidence="1" key="1">
    <citation type="submission" date="2024-06" db="EMBL/GenBank/DDBJ databases">
        <authorList>
            <person name="Wu L."/>
        </authorList>
    </citation>
    <scope>NUCLEOTIDE SEQUENCE</scope>
    <source>
        <strain evidence="1">W17</strain>
    </source>
</reference>
<protein>
    <submittedName>
        <fullName evidence="1">Uncharacterized protein</fullName>
    </submittedName>
</protein>
<dbReference type="AlphaFoldDB" id="A0AAU7WN49"/>
<proteinExistence type="predicted"/>
<dbReference type="EMBL" id="CP158490">
    <property type="protein sequence ID" value="XBY22012.1"/>
    <property type="molecule type" value="Genomic_DNA"/>
</dbReference>
<accession>A0AAU7WN49</accession>